<dbReference type="GO" id="GO:0003677">
    <property type="term" value="F:DNA binding"/>
    <property type="evidence" value="ECO:0007669"/>
    <property type="project" value="InterPro"/>
</dbReference>
<dbReference type="Proteomes" id="UP000276829">
    <property type="component" value="Unassembled WGS sequence"/>
</dbReference>
<dbReference type="AlphaFoldDB" id="A0A3M3GBI1"/>
<evidence type="ECO:0000313" key="1">
    <source>
        <dbReference type="EMBL" id="RMM59416.1"/>
    </source>
</evidence>
<comment type="caution">
    <text evidence="2">The sequence shown here is derived from an EMBL/GenBank/DDBJ whole genome shotgun (WGS) entry which is preliminary data.</text>
</comment>
<dbReference type="Proteomes" id="UP000279057">
    <property type="component" value="Unassembled WGS sequence"/>
</dbReference>
<accession>A0A3M3GBI1</accession>
<protein>
    <submittedName>
        <fullName evidence="2">Uncharacterized protein</fullName>
    </submittedName>
</protein>
<dbReference type="EMBL" id="RBOM01000299">
    <property type="protein sequence ID" value="RMM59416.1"/>
    <property type="molecule type" value="Genomic_DNA"/>
</dbReference>
<reference evidence="3 4" key="1">
    <citation type="submission" date="2018-08" db="EMBL/GenBank/DDBJ databases">
        <title>Recombination of ecologically and evolutionarily significant loci maintains genetic cohesion in the Pseudomonas syringae species complex.</title>
        <authorList>
            <person name="Dillon M."/>
            <person name="Thakur S."/>
            <person name="Almeida R.N.D."/>
            <person name="Weir B.S."/>
            <person name="Guttman D.S."/>
        </authorList>
    </citation>
    <scope>NUCLEOTIDE SEQUENCE [LARGE SCALE GENOMIC DNA]</scope>
    <source>
        <strain evidence="2 3">ICMP 4324</strain>
        <strain evidence="1 4">ICMP 4332</strain>
    </source>
</reference>
<proteinExistence type="predicted"/>
<evidence type="ECO:0000313" key="2">
    <source>
        <dbReference type="EMBL" id="RMM71637.1"/>
    </source>
</evidence>
<organism evidence="2 3">
    <name type="scientific">Pseudomonas savastanoi pv. glycinea</name>
    <name type="common">Pseudomonas syringae pv. glycinea</name>
    <dbReference type="NCBI Taxonomy" id="318"/>
    <lineage>
        <taxon>Bacteria</taxon>
        <taxon>Pseudomonadati</taxon>
        <taxon>Pseudomonadota</taxon>
        <taxon>Gammaproteobacteria</taxon>
        <taxon>Pseudomonadales</taxon>
        <taxon>Pseudomonadaceae</taxon>
        <taxon>Pseudomonas</taxon>
    </lineage>
</organism>
<name>A0A3M3GBI1_PSESG</name>
<dbReference type="Gene3D" id="1.10.260.40">
    <property type="entry name" value="lambda repressor-like DNA-binding domains"/>
    <property type="match status" value="1"/>
</dbReference>
<evidence type="ECO:0000313" key="3">
    <source>
        <dbReference type="Proteomes" id="UP000276829"/>
    </source>
</evidence>
<dbReference type="EMBL" id="RBON01000088">
    <property type="protein sequence ID" value="RMM71637.1"/>
    <property type="molecule type" value="Genomic_DNA"/>
</dbReference>
<dbReference type="InterPro" id="IPR010982">
    <property type="entry name" value="Lambda_DNA-bd_dom_sf"/>
</dbReference>
<dbReference type="RefSeq" id="WP_041924538.1">
    <property type="nucleotide sequence ID" value="NZ_RBOM01000299.1"/>
</dbReference>
<evidence type="ECO:0000313" key="4">
    <source>
        <dbReference type="Proteomes" id="UP000279057"/>
    </source>
</evidence>
<gene>
    <name evidence="2" type="ORF">ALQ73_04221</name>
    <name evidence="1" type="ORF">ALQ74_03215</name>
</gene>
<sequence length="76" mass="8516">MRSKNQSLLAWLKTATDAQVQDTGTTRAYLRLIAYGHKTASAEIAVRTESATNGAVTRRDLRPEDWRQIWPELSAA</sequence>